<sequence length="202" mass="23273">MSAADNRQIKLEKAIRDDALSKPVPETSKGFALMAKMGFKPGMSLGKKKDVEDLGSGIKEPIKMEVKVSRSGLGHDSEQEYRAKQRLKQEMESMKRRAEQAVELIDDYRKRKRGMSNTKDLIRDIIASRKVCVEMNIEHPKQSWFWKSYKKPTSTDVLEGHQRAGSPEDEDPRYFYANGNEAPEEERFDELSDEELLERYGI</sequence>
<dbReference type="PANTHER" id="PTHR21032:SF0">
    <property type="entry name" value="G PATCH DOMAIN-CONTAINING PROTEIN 11"/>
    <property type="match status" value="1"/>
</dbReference>
<feature type="domain" description="G-patch" evidence="3">
    <location>
        <begin position="26"/>
        <end position="78"/>
    </location>
</feature>
<dbReference type="InterPro" id="IPR039249">
    <property type="entry name" value="GPATCH11"/>
</dbReference>
<evidence type="ECO:0000256" key="2">
    <source>
        <dbReference type="SAM" id="MobiDB-lite"/>
    </source>
</evidence>
<protein>
    <recommendedName>
        <fullName evidence="3">G-patch domain-containing protein</fullName>
    </recommendedName>
</protein>
<keyword evidence="5" id="KW-1185">Reference proteome</keyword>
<dbReference type="GO" id="GO:0000776">
    <property type="term" value="C:kinetochore"/>
    <property type="evidence" value="ECO:0007669"/>
    <property type="project" value="TreeGrafter"/>
</dbReference>
<proteinExistence type="predicted"/>
<dbReference type="SMART" id="SM00443">
    <property type="entry name" value="G_patch"/>
    <property type="match status" value="1"/>
</dbReference>
<dbReference type="GO" id="GO:0003676">
    <property type="term" value="F:nucleic acid binding"/>
    <property type="evidence" value="ECO:0007669"/>
    <property type="project" value="InterPro"/>
</dbReference>
<evidence type="ECO:0000256" key="1">
    <source>
        <dbReference type="SAM" id="Coils"/>
    </source>
</evidence>
<feature type="compositionally biased region" description="Acidic residues" evidence="2">
    <location>
        <begin position="182"/>
        <end position="196"/>
    </location>
</feature>
<dbReference type="Pfam" id="PF01585">
    <property type="entry name" value="G-patch"/>
    <property type="match status" value="1"/>
</dbReference>
<dbReference type="PROSITE" id="PS50174">
    <property type="entry name" value="G_PATCH"/>
    <property type="match status" value="1"/>
</dbReference>
<dbReference type="OrthoDB" id="786951at2759"/>
<evidence type="ECO:0000313" key="5">
    <source>
        <dbReference type="Proteomes" id="UP000270094"/>
    </source>
</evidence>
<dbReference type="Proteomes" id="UP000270094">
    <property type="component" value="Unassembled WGS sequence"/>
</dbReference>
<gene>
    <name evidence="4" type="ORF">SVUK_LOCUS5325</name>
</gene>
<accession>A0A3P7J1H9</accession>
<keyword evidence="1" id="KW-0175">Coiled coil</keyword>
<reference evidence="4 5" key="1">
    <citation type="submission" date="2018-11" db="EMBL/GenBank/DDBJ databases">
        <authorList>
            <consortium name="Pathogen Informatics"/>
        </authorList>
    </citation>
    <scope>NUCLEOTIDE SEQUENCE [LARGE SCALE GENOMIC DNA]</scope>
</reference>
<evidence type="ECO:0000259" key="3">
    <source>
        <dbReference type="PROSITE" id="PS50174"/>
    </source>
</evidence>
<dbReference type="PANTHER" id="PTHR21032">
    <property type="entry name" value="G PATCH DOMAIN-CONTAINING PROTEIN 11"/>
    <property type="match status" value="1"/>
</dbReference>
<organism evidence="4 5">
    <name type="scientific">Strongylus vulgaris</name>
    <name type="common">Blood worm</name>
    <dbReference type="NCBI Taxonomy" id="40348"/>
    <lineage>
        <taxon>Eukaryota</taxon>
        <taxon>Metazoa</taxon>
        <taxon>Ecdysozoa</taxon>
        <taxon>Nematoda</taxon>
        <taxon>Chromadorea</taxon>
        <taxon>Rhabditida</taxon>
        <taxon>Rhabditina</taxon>
        <taxon>Rhabditomorpha</taxon>
        <taxon>Strongyloidea</taxon>
        <taxon>Strongylidae</taxon>
        <taxon>Strongylus</taxon>
    </lineage>
</organism>
<feature type="coiled-coil region" evidence="1">
    <location>
        <begin position="77"/>
        <end position="111"/>
    </location>
</feature>
<name>A0A3P7J1H9_STRVU</name>
<dbReference type="EMBL" id="UYYB01015628">
    <property type="protein sequence ID" value="VDM70327.1"/>
    <property type="molecule type" value="Genomic_DNA"/>
</dbReference>
<dbReference type="AlphaFoldDB" id="A0A3P7J1H9"/>
<dbReference type="InterPro" id="IPR000467">
    <property type="entry name" value="G_patch_dom"/>
</dbReference>
<feature type="region of interest" description="Disordered" evidence="2">
    <location>
        <begin position="156"/>
        <end position="202"/>
    </location>
</feature>
<evidence type="ECO:0000313" key="4">
    <source>
        <dbReference type="EMBL" id="VDM70327.1"/>
    </source>
</evidence>